<proteinExistence type="predicted"/>
<accession>A0A0F9SWJ8</accession>
<dbReference type="EMBL" id="LAZR01002161">
    <property type="protein sequence ID" value="KKN33653.1"/>
    <property type="molecule type" value="Genomic_DNA"/>
</dbReference>
<dbReference type="AlphaFoldDB" id="A0A0F9SWJ8"/>
<reference evidence="1" key="1">
    <citation type="journal article" date="2015" name="Nature">
        <title>Complex archaea that bridge the gap between prokaryotes and eukaryotes.</title>
        <authorList>
            <person name="Spang A."/>
            <person name="Saw J.H."/>
            <person name="Jorgensen S.L."/>
            <person name="Zaremba-Niedzwiedzka K."/>
            <person name="Martijn J."/>
            <person name="Lind A.E."/>
            <person name="van Eijk R."/>
            <person name="Schleper C."/>
            <person name="Guy L."/>
            <person name="Ettema T.J."/>
        </authorList>
    </citation>
    <scope>NUCLEOTIDE SEQUENCE</scope>
</reference>
<sequence>MLKDMNLEMDILESLVQSSKKKPEMVKHCTNLGHNERTVYREIDRLEKKEYILFDKSNQNYFLLPYITSLKRNLLKQKEKGISQEDDYSRNILFLSSDIRSPESLRVSTNKKNIIVSEDSFNLIYELISNIVLESRQNSIKDLSFEIKIKVNLESEETLTCVKNLKKTKWLPGIKIRKKKL</sequence>
<gene>
    <name evidence="1" type="ORF">LCGC14_0801460</name>
</gene>
<name>A0A0F9SWJ8_9ZZZZ</name>
<evidence type="ECO:0000313" key="1">
    <source>
        <dbReference type="EMBL" id="KKN33653.1"/>
    </source>
</evidence>
<organism evidence="1">
    <name type="scientific">marine sediment metagenome</name>
    <dbReference type="NCBI Taxonomy" id="412755"/>
    <lineage>
        <taxon>unclassified sequences</taxon>
        <taxon>metagenomes</taxon>
        <taxon>ecological metagenomes</taxon>
    </lineage>
</organism>
<comment type="caution">
    <text evidence="1">The sequence shown here is derived from an EMBL/GenBank/DDBJ whole genome shotgun (WGS) entry which is preliminary data.</text>
</comment>
<protein>
    <submittedName>
        <fullName evidence="1">Uncharacterized protein</fullName>
    </submittedName>
</protein>